<dbReference type="OrthoDB" id="3038402at2759"/>
<evidence type="ECO:0000313" key="2">
    <source>
        <dbReference type="Proteomes" id="UP000054097"/>
    </source>
</evidence>
<accession>A0A0C3APW4</accession>
<dbReference type="EMBL" id="KN824387">
    <property type="protein sequence ID" value="KIM21291.1"/>
    <property type="molecule type" value="Genomic_DNA"/>
</dbReference>
<evidence type="ECO:0008006" key="3">
    <source>
        <dbReference type="Google" id="ProtNLM"/>
    </source>
</evidence>
<gene>
    <name evidence="1" type="ORF">M408DRAFT_29668</name>
</gene>
<name>A0A0C3APW4_SERVB</name>
<keyword evidence="2" id="KW-1185">Reference proteome</keyword>
<dbReference type="Proteomes" id="UP000054097">
    <property type="component" value="Unassembled WGS sequence"/>
</dbReference>
<sequence length="485" mass="55889">MSHNLVEEIHHTTKSLQMVKEREHKAALELESIQSERQALERFVATLEDQHKTLQLDIQRFAGLLHPIRRCPSDILRMVFQQLVLVENANWCATPIKISHICRQWRAIAVDTPGLWGRIIVPKLHFMALKLPLLRTVFARLRSVAPEIEITVWEVGDYRAAVDPSLLFGANNNDLRKSIKLLEIYLPTRSMPNFIGFTVCWPKWIECLQIVATGSLEAISTFHLTRLIDNFPLIKELRLYNVPELAIEQEMALDSVQILALTGVRVIPPFASLAWLSNLVTLDVTITIFQDDMLDTDINLENLQDIRVNKSDGIPWTRLYTPQLARMDFFFGGPFPEDVLSFMKRNQQIRRFAFRSIENNLQVAALVLPELETLEIAGDYQGLYDHSTTGSQVLPFHRLRHLLITTYEPESVNDLEYLVAARCPRTPTFDTPFVSLKTITIRYPEGYTFNANPEAHSWLERYTIWCGPVPEPDYEGWHDCTLTRM</sequence>
<dbReference type="HOGENOM" id="CLU_032935_2_0_1"/>
<dbReference type="AlphaFoldDB" id="A0A0C3APW4"/>
<organism evidence="1 2">
    <name type="scientific">Serendipita vermifera MAFF 305830</name>
    <dbReference type="NCBI Taxonomy" id="933852"/>
    <lineage>
        <taxon>Eukaryota</taxon>
        <taxon>Fungi</taxon>
        <taxon>Dikarya</taxon>
        <taxon>Basidiomycota</taxon>
        <taxon>Agaricomycotina</taxon>
        <taxon>Agaricomycetes</taxon>
        <taxon>Sebacinales</taxon>
        <taxon>Serendipitaceae</taxon>
        <taxon>Serendipita</taxon>
    </lineage>
</organism>
<proteinExistence type="predicted"/>
<protein>
    <recommendedName>
        <fullName evidence="3">F-box domain-containing protein</fullName>
    </recommendedName>
</protein>
<dbReference type="STRING" id="933852.A0A0C3APW4"/>
<reference evidence="2" key="2">
    <citation type="submission" date="2015-01" db="EMBL/GenBank/DDBJ databases">
        <title>Evolutionary Origins and Diversification of the Mycorrhizal Mutualists.</title>
        <authorList>
            <consortium name="DOE Joint Genome Institute"/>
            <consortium name="Mycorrhizal Genomics Consortium"/>
            <person name="Kohler A."/>
            <person name="Kuo A."/>
            <person name="Nagy L.G."/>
            <person name="Floudas D."/>
            <person name="Copeland A."/>
            <person name="Barry K.W."/>
            <person name="Cichocki N."/>
            <person name="Veneault-Fourrey C."/>
            <person name="LaButti K."/>
            <person name="Lindquist E.A."/>
            <person name="Lipzen A."/>
            <person name="Lundell T."/>
            <person name="Morin E."/>
            <person name="Murat C."/>
            <person name="Riley R."/>
            <person name="Ohm R."/>
            <person name="Sun H."/>
            <person name="Tunlid A."/>
            <person name="Henrissat B."/>
            <person name="Grigoriev I.V."/>
            <person name="Hibbett D.S."/>
            <person name="Martin F."/>
        </authorList>
    </citation>
    <scope>NUCLEOTIDE SEQUENCE [LARGE SCALE GENOMIC DNA]</scope>
    <source>
        <strain evidence="2">MAFF 305830</strain>
    </source>
</reference>
<reference evidence="1 2" key="1">
    <citation type="submission" date="2014-04" db="EMBL/GenBank/DDBJ databases">
        <authorList>
            <consortium name="DOE Joint Genome Institute"/>
            <person name="Kuo A."/>
            <person name="Zuccaro A."/>
            <person name="Kohler A."/>
            <person name="Nagy L.G."/>
            <person name="Floudas D."/>
            <person name="Copeland A."/>
            <person name="Barry K.W."/>
            <person name="Cichocki N."/>
            <person name="Veneault-Fourrey C."/>
            <person name="LaButti K."/>
            <person name="Lindquist E.A."/>
            <person name="Lipzen A."/>
            <person name="Lundell T."/>
            <person name="Morin E."/>
            <person name="Murat C."/>
            <person name="Sun H."/>
            <person name="Tunlid A."/>
            <person name="Henrissat B."/>
            <person name="Grigoriev I.V."/>
            <person name="Hibbett D.S."/>
            <person name="Martin F."/>
            <person name="Nordberg H.P."/>
            <person name="Cantor M.N."/>
            <person name="Hua S.X."/>
        </authorList>
    </citation>
    <scope>NUCLEOTIDE SEQUENCE [LARGE SCALE GENOMIC DNA]</scope>
    <source>
        <strain evidence="1 2">MAFF 305830</strain>
    </source>
</reference>
<evidence type="ECO:0000313" key="1">
    <source>
        <dbReference type="EMBL" id="KIM21291.1"/>
    </source>
</evidence>